<accession>A0A5B7DKR7</accession>
<keyword evidence="3" id="KW-1185">Reference proteome</keyword>
<dbReference type="EMBL" id="VSRR010001062">
    <property type="protein sequence ID" value="MPC22211.1"/>
    <property type="molecule type" value="Genomic_DNA"/>
</dbReference>
<protein>
    <submittedName>
        <fullName evidence="2">Uncharacterized protein</fullName>
    </submittedName>
</protein>
<proteinExistence type="predicted"/>
<reference evidence="2 3" key="1">
    <citation type="submission" date="2019-05" db="EMBL/GenBank/DDBJ databases">
        <title>Another draft genome of Portunus trituberculatus and its Hox gene families provides insights of decapod evolution.</title>
        <authorList>
            <person name="Jeong J.-H."/>
            <person name="Song I."/>
            <person name="Kim S."/>
            <person name="Choi T."/>
            <person name="Kim D."/>
            <person name="Ryu S."/>
            <person name="Kim W."/>
        </authorList>
    </citation>
    <scope>NUCLEOTIDE SEQUENCE [LARGE SCALE GENOMIC DNA]</scope>
    <source>
        <tissue evidence="2">Muscle</tissue>
    </source>
</reference>
<dbReference type="AlphaFoldDB" id="A0A5B7DKR7"/>
<evidence type="ECO:0000313" key="2">
    <source>
        <dbReference type="EMBL" id="MPC22211.1"/>
    </source>
</evidence>
<gene>
    <name evidence="2" type="ORF">E2C01_015223</name>
</gene>
<name>A0A5B7DKR7_PORTR</name>
<evidence type="ECO:0000313" key="3">
    <source>
        <dbReference type="Proteomes" id="UP000324222"/>
    </source>
</evidence>
<evidence type="ECO:0000256" key="1">
    <source>
        <dbReference type="SAM" id="MobiDB-lite"/>
    </source>
</evidence>
<dbReference type="Proteomes" id="UP000324222">
    <property type="component" value="Unassembled WGS sequence"/>
</dbReference>
<comment type="caution">
    <text evidence="2">The sequence shown here is derived from an EMBL/GenBank/DDBJ whole genome shotgun (WGS) entry which is preliminary data.</text>
</comment>
<sequence>MTWSTPTFPVHDLLAESIGRYLEHLLDPPEEHHVIALNLREAEGLKYDSKSMQIPYHRQSEITEGGLLQVVSAGMLLLPPPLYKKTLTTTNVTITCALDLLASCNAGDELLCALVIGVEGFAAVIGLGQGAAQKVPPVHRVPHLPDELVVHLHPTALSVLPHGRHFIVAIFSHIFLDSTSSHCLGDTWDKFTTSSRMSPRAFSNSSSRSSSRVLQGHILLAIILAKGKFGLGEQKLLNKNAHLDASPRAGPRELATKNTINVEACGLECIRLLLHRVPNHLPEPLRHGKAQISGGALVAVDHAAPAQTTPTPRVRGGEGEASSNSLEYPGGAEEGLLIVLDVLDGVFLVATARHHRKVAQRPHWEQLACQNLPYLTGANRQERLAKFSSARSTLVSTKMVLLPWGSIWLTSSANSDSFVRSNSRVESLKEAMWYGPSLRVTMTGARVIISPAPLGKMRACGSE</sequence>
<feature type="region of interest" description="Disordered" evidence="1">
    <location>
        <begin position="305"/>
        <end position="326"/>
    </location>
</feature>
<organism evidence="2 3">
    <name type="scientific">Portunus trituberculatus</name>
    <name type="common">Swimming crab</name>
    <name type="synonym">Neptunus trituberculatus</name>
    <dbReference type="NCBI Taxonomy" id="210409"/>
    <lineage>
        <taxon>Eukaryota</taxon>
        <taxon>Metazoa</taxon>
        <taxon>Ecdysozoa</taxon>
        <taxon>Arthropoda</taxon>
        <taxon>Crustacea</taxon>
        <taxon>Multicrustacea</taxon>
        <taxon>Malacostraca</taxon>
        <taxon>Eumalacostraca</taxon>
        <taxon>Eucarida</taxon>
        <taxon>Decapoda</taxon>
        <taxon>Pleocyemata</taxon>
        <taxon>Brachyura</taxon>
        <taxon>Eubrachyura</taxon>
        <taxon>Portunoidea</taxon>
        <taxon>Portunidae</taxon>
        <taxon>Portuninae</taxon>
        <taxon>Portunus</taxon>
    </lineage>
</organism>